<dbReference type="Gene3D" id="3.40.50.300">
    <property type="entry name" value="P-loop containing nucleotide triphosphate hydrolases"/>
    <property type="match status" value="2"/>
</dbReference>
<sequence length="486" mass="53562">MRSTPKASRRSRKRKGASAPPAPPAPTPLNSDQASALEELITALERGDPVCRLLGYAGTGKSFSVVRLLQAYALYRPVLLTAPTNKAAAVLRALAAEIGGTAEANTIHKVLGLRPQLDEDRGHYVLKRVRQPAIEDGALIVVDECSMVDSILLSHLLPAAQNARAQLLFVGDPAQLPPIFEAESPAFSGAGVTARLTQIVRQKANHPVLSMTQQIREAMAGGPVPMFETRHSDEGSLIHLDAPAFEAVMLDAMHRPEYQADSDYCRVLGWTNGKTDHYNRLIRRSLLGQQAEQQALLPGEVVVACNPILELGISIGDSVKVINATPDTHHSIPCLKATLANSKGKPLEVWVVRPDGRDAYKLELSRRAKVANALQSEFNAHRNNNRLDQYSPLEDKRRKAAWVQFFQFKDEAFADLRPIHASTVHRSQGSTYEKVFVDLTDIGRSTRRDVLLRLLYVALTRSRGDVYVTGALPERLYRESDFDRSV</sequence>
<dbReference type="InterPro" id="IPR027417">
    <property type="entry name" value="P-loop_NTPase"/>
</dbReference>
<evidence type="ECO:0000313" key="6">
    <source>
        <dbReference type="Proteomes" id="UP000019184"/>
    </source>
</evidence>
<dbReference type="PANTHER" id="PTHR43788:SF6">
    <property type="entry name" value="DNA HELICASE B"/>
    <property type="match status" value="1"/>
</dbReference>
<feature type="domain" description="UvrD-like helicase C-terminal" evidence="4">
    <location>
        <begin position="419"/>
        <end position="468"/>
    </location>
</feature>
<evidence type="ECO:0000256" key="3">
    <source>
        <dbReference type="SAM" id="MobiDB-lite"/>
    </source>
</evidence>
<name>A0A7U7GGG8_9GAMM</name>
<evidence type="ECO:0000256" key="1">
    <source>
        <dbReference type="ARBA" id="ARBA00022741"/>
    </source>
</evidence>
<accession>A0A7U7GGG8</accession>
<keyword evidence="2" id="KW-0067">ATP-binding</keyword>
<dbReference type="SUPFAM" id="SSF52540">
    <property type="entry name" value="P-loop containing nucleoside triphosphate hydrolases"/>
    <property type="match status" value="1"/>
</dbReference>
<dbReference type="CDD" id="cd18809">
    <property type="entry name" value="SF1_C_RecD"/>
    <property type="match status" value="1"/>
</dbReference>
<evidence type="ECO:0000256" key="2">
    <source>
        <dbReference type="ARBA" id="ARBA00022840"/>
    </source>
</evidence>
<dbReference type="Pfam" id="PF13538">
    <property type="entry name" value="UvrD_C_2"/>
    <property type="match status" value="1"/>
</dbReference>
<gene>
    <name evidence="5" type="ORF">BN874_920002</name>
</gene>
<evidence type="ECO:0000313" key="5">
    <source>
        <dbReference type="EMBL" id="CDH47736.1"/>
    </source>
</evidence>
<dbReference type="EMBL" id="CBTK010000312">
    <property type="protein sequence ID" value="CDH47736.1"/>
    <property type="molecule type" value="Genomic_DNA"/>
</dbReference>
<keyword evidence="6" id="KW-1185">Reference proteome</keyword>
<feature type="compositionally biased region" description="Basic residues" evidence="3">
    <location>
        <begin position="7"/>
        <end position="16"/>
    </location>
</feature>
<evidence type="ECO:0000259" key="4">
    <source>
        <dbReference type="Pfam" id="PF13538"/>
    </source>
</evidence>
<dbReference type="AlphaFoldDB" id="A0A7U7GGG8"/>
<proteinExistence type="predicted"/>
<dbReference type="InterPro" id="IPR027785">
    <property type="entry name" value="UvrD-like_helicase_C"/>
</dbReference>
<dbReference type="Proteomes" id="UP000019184">
    <property type="component" value="Unassembled WGS sequence"/>
</dbReference>
<dbReference type="GO" id="GO:0005524">
    <property type="term" value="F:ATP binding"/>
    <property type="evidence" value="ECO:0007669"/>
    <property type="project" value="UniProtKB-KW"/>
</dbReference>
<dbReference type="Pfam" id="PF13604">
    <property type="entry name" value="AAA_30"/>
    <property type="match status" value="1"/>
</dbReference>
<comment type="caution">
    <text evidence="5">The sequence shown here is derived from an EMBL/GenBank/DDBJ whole genome shotgun (WGS) entry which is preliminary data.</text>
</comment>
<keyword evidence="5" id="KW-0347">Helicase</keyword>
<dbReference type="PANTHER" id="PTHR43788">
    <property type="entry name" value="DNA2/NAM7 HELICASE FAMILY MEMBER"/>
    <property type="match status" value="1"/>
</dbReference>
<dbReference type="RefSeq" id="WP_034437005.1">
    <property type="nucleotide sequence ID" value="NZ_CBTK010000312.1"/>
</dbReference>
<keyword evidence="5" id="KW-0378">Hydrolase</keyword>
<feature type="region of interest" description="Disordered" evidence="3">
    <location>
        <begin position="1"/>
        <end position="31"/>
    </location>
</feature>
<keyword evidence="1" id="KW-0547">Nucleotide-binding</keyword>
<reference evidence="5 6" key="1">
    <citation type="journal article" date="2014" name="ISME J.">
        <title>Candidatus Competibacter-lineage genomes retrieved from metagenomes reveal functional metabolic diversity.</title>
        <authorList>
            <person name="McIlroy S.J."/>
            <person name="Albertsen M."/>
            <person name="Andresen E.K."/>
            <person name="Saunders A.M."/>
            <person name="Kristiansen R."/>
            <person name="Stokholm-Bjerregaard M."/>
            <person name="Nielsen K.L."/>
            <person name="Nielsen P.H."/>
        </authorList>
    </citation>
    <scope>NUCLEOTIDE SEQUENCE [LARGE SCALE GENOMIC DNA]</scope>
    <source>
        <strain evidence="5 6">Run_B_J11</strain>
    </source>
</reference>
<protein>
    <submittedName>
        <fullName evidence="5">Bacteriophage-type DNA helicase</fullName>
    </submittedName>
</protein>
<organism evidence="5 6">
    <name type="scientific">Candidatus Contendobacter odensis Run_B_J11</name>
    <dbReference type="NCBI Taxonomy" id="1400861"/>
    <lineage>
        <taxon>Bacteria</taxon>
        <taxon>Pseudomonadati</taxon>
        <taxon>Pseudomonadota</taxon>
        <taxon>Gammaproteobacteria</taxon>
        <taxon>Candidatus Competibacteraceae</taxon>
        <taxon>Candidatus Contendibacter</taxon>
    </lineage>
</organism>
<dbReference type="InterPro" id="IPR050534">
    <property type="entry name" value="Coronavir_polyprotein_1ab"/>
</dbReference>
<dbReference type="OrthoDB" id="9763659at2"/>
<dbReference type="GO" id="GO:0003678">
    <property type="term" value="F:DNA helicase activity"/>
    <property type="evidence" value="ECO:0007669"/>
    <property type="project" value="UniProtKB-ARBA"/>
</dbReference>